<dbReference type="Proteomes" id="UP001497482">
    <property type="component" value="Chromosome 21"/>
</dbReference>
<accession>A0AAV2L167</accession>
<protein>
    <submittedName>
        <fullName evidence="1">Uncharacterized protein</fullName>
    </submittedName>
</protein>
<sequence length="118" mass="13753">MEVILQILGSPIRLNGAVRDDGTARWDLEWDGPFLRLFVDLGLLLPSQVRSDQERHFWGKEFLWRGPLRGPSERPGLGRVSTIFEMELLRPWVWSSEHCLPLWQRFLEKLIEGIQTSA</sequence>
<name>A0AAV2L167_KNICA</name>
<reference evidence="1 2" key="1">
    <citation type="submission" date="2024-04" db="EMBL/GenBank/DDBJ databases">
        <authorList>
            <person name="Waldvogel A.-M."/>
            <person name="Schoenle A."/>
        </authorList>
    </citation>
    <scope>NUCLEOTIDE SEQUENCE [LARGE SCALE GENOMIC DNA]</scope>
</reference>
<gene>
    <name evidence="1" type="ORF">KC01_LOCUS24805</name>
</gene>
<evidence type="ECO:0000313" key="2">
    <source>
        <dbReference type="Proteomes" id="UP001497482"/>
    </source>
</evidence>
<evidence type="ECO:0000313" key="1">
    <source>
        <dbReference type="EMBL" id="CAL1596098.1"/>
    </source>
</evidence>
<keyword evidence="2" id="KW-1185">Reference proteome</keyword>
<dbReference type="AlphaFoldDB" id="A0AAV2L167"/>
<organism evidence="1 2">
    <name type="scientific">Knipowitschia caucasica</name>
    <name type="common">Caucasian dwarf goby</name>
    <name type="synonym">Pomatoschistus caucasicus</name>
    <dbReference type="NCBI Taxonomy" id="637954"/>
    <lineage>
        <taxon>Eukaryota</taxon>
        <taxon>Metazoa</taxon>
        <taxon>Chordata</taxon>
        <taxon>Craniata</taxon>
        <taxon>Vertebrata</taxon>
        <taxon>Euteleostomi</taxon>
        <taxon>Actinopterygii</taxon>
        <taxon>Neopterygii</taxon>
        <taxon>Teleostei</taxon>
        <taxon>Neoteleostei</taxon>
        <taxon>Acanthomorphata</taxon>
        <taxon>Gobiaria</taxon>
        <taxon>Gobiiformes</taxon>
        <taxon>Gobioidei</taxon>
        <taxon>Gobiidae</taxon>
        <taxon>Gobiinae</taxon>
        <taxon>Knipowitschia</taxon>
    </lineage>
</organism>
<dbReference type="EMBL" id="OZ035843">
    <property type="protein sequence ID" value="CAL1596098.1"/>
    <property type="molecule type" value="Genomic_DNA"/>
</dbReference>
<proteinExistence type="predicted"/>